<proteinExistence type="predicted"/>
<dbReference type="RefSeq" id="WP_092692528.1">
    <property type="nucleotide sequence ID" value="NZ_CBDDGO010000004.1"/>
</dbReference>
<evidence type="ECO:0000313" key="3">
    <source>
        <dbReference type="Proteomes" id="UP000198885"/>
    </source>
</evidence>
<dbReference type="AlphaFoldDB" id="A0A1H9U470"/>
<dbReference type="EMBL" id="FOGU01000005">
    <property type="protein sequence ID" value="SES03957.1"/>
    <property type="molecule type" value="Genomic_DNA"/>
</dbReference>
<sequence length="112" mass="12013">MHLRSRLLRRTWHIAGPDEAGFVRARWIAALVTAVGAFASFAVRGVPSIALLGVTTLVAMGLLRRLDRSGARLVAGDEDVSTARQAPAIDALLLAQLLLLVAMAMRILSHYG</sequence>
<accession>A0A1H9U470</accession>
<keyword evidence="1" id="KW-0472">Membrane</keyword>
<dbReference type="STRING" id="641238.SAMN04490244_1058"/>
<evidence type="ECO:0000313" key="2">
    <source>
        <dbReference type="EMBL" id="SES03957.1"/>
    </source>
</evidence>
<reference evidence="2 3" key="1">
    <citation type="submission" date="2016-10" db="EMBL/GenBank/DDBJ databases">
        <authorList>
            <person name="de Groot N.N."/>
        </authorList>
    </citation>
    <scope>NUCLEOTIDE SEQUENCE [LARGE SCALE GENOMIC DNA]</scope>
    <source>
        <strain evidence="2 3">DSM 23042</strain>
    </source>
</reference>
<keyword evidence="3" id="KW-1185">Reference proteome</keyword>
<feature type="transmembrane region" description="Helical" evidence="1">
    <location>
        <begin position="21"/>
        <end position="43"/>
    </location>
</feature>
<organism evidence="2 3">
    <name type="scientific">Tranquillimonas rosea</name>
    <dbReference type="NCBI Taxonomy" id="641238"/>
    <lineage>
        <taxon>Bacteria</taxon>
        <taxon>Pseudomonadati</taxon>
        <taxon>Pseudomonadota</taxon>
        <taxon>Alphaproteobacteria</taxon>
        <taxon>Rhodobacterales</taxon>
        <taxon>Roseobacteraceae</taxon>
        <taxon>Tranquillimonas</taxon>
    </lineage>
</organism>
<feature type="transmembrane region" description="Helical" evidence="1">
    <location>
        <begin position="87"/>
        <end position="108"/>
    </location>
</feature>
<name>A0A1H9U470_9RHOB</name>
<keyword evidence="1" id="KW-1133">Transmembrane helix</keyword>
<evidence type="ECO:0000256" key="1">
    <source>
        <dbReference type="SAM" id="Phobius"/>
    </source>
</evidence>
<feature type="transmembrane region" description="Helical" evidence="1">
    <location>
        <begin position="49"/>
        <end position="66"/>
    </location>
</feature>
<protein>
    <submittedName>
        <fullName evidence="2">Uncharacterized protein</fullName>
    </submittedName>
</protein>
<gene>
    <name evidence="2" type="ORF">SAMN04490244_1058</name>
</gene>
<dbReference type="Proteomes" id="UP000198885">
    <property type="component" value="Unassembled WGS sequence"/>
</dbReference>
<keyword evidence="1" id="KW-0812">Transmembrane</keyword>